<dbReference type="PIRSF" id="PIRSF000390">
    <property type="entry name" value="PLP_StrS"/>
    <property type="match status" value="1"/>
</dbReference>
<sequence>MRWEKRMKNNNLRTIEEILRLENLRYNLREEALPLPDEDTGVCVEAAESVAKVVKSGKLCYWRGGPEAKKLEKEFANLIGKKNGFFHSSGSSALVTAVRAFELPEGTNVTITSSGFISSLNAIYHAGLRPRFVPTDPITLLGKFPKEFKVNYEAPLSLVTHFFGNVVDIDNIVNKVSSKYLIEDTSQALGSKIGNDFAGKRGDISTFAGSNRKLFGAGQGGMNLYDDEELGERMRIIGHHGKSDSIQAITPGFNFRGGEMEAVLGRFSLRKLEEKSDLRMESARVFTDILKDSGVTLAKKDVALDSKIVWFDNVIVLPTNWNKKGRDLLVEVLNREGVPAWIYPSLIETPWLKPWMNSKGWWSDEEENLLEYEKSIWDRVFVVGTQMSSEDSKKCARIIKEILAGK</sequence>
<dbReference type="Proteomes" id="UP000031847">
    <property type="component" value="Unassembled WGS sequence"/>
</dbReference>
<dbReference type="InterPro" id="IPR000653">
    <property type="entry name" value="DegT/StrS_aminotransferase"/>
</dbReference>
<evidence type="ECO:0000313" key="5">
    <source>
        <dbReference type="Proteomes" id="UP000031847"/>
    </source>
</evidence>
<protein>
    <submittedName>
        <fullName evidence="4">Predicted pyridoxal phosphate-dependent enzyme apparently</fullName>
    </submittedName>
</protein>
<dbReference type="Gene3D" id="3.90.1150.10">
    <property type="entry name" value="Aspartate Aminotransferase, domain 1"/>
    <property type="match status" value="1"/>
</dbReference>
<dbReference type="GO" id="GO:0000271">
    <property type="term" value="P:polysaccharide biosynthetic process"/>
    <property type="evidence" value="ECO:0007669"/>
    <property type="project" value="TreeGrafter"/>
</dbReference>
<comment type="caution">
    <text evidence="4">The sequence shown here is derived from an EMBL/GenBank/DDBJ whole genome shotgun (WGS) entry which is preliminary data.</text>
</comment>
<organism evidence="4 5">
    <name type="scientific">Lactococcus lactis subsp. lactis</name>
    <name type="common">Streptococcus lactis</name>
    <dbReference type="NCBI Taxonomy" id="1360"/>
    <lineage>
        <taxon>Bacteria</taxon>
        <taxon>Bacillati</taxon>
        <taxon>Bacillota</taxon>
        <taxon>Bacilli</taxon>
        <taxon>Lactobacillales</taxon>
        <taxon>Streptococcaceae</taxon>
        <taxon>Lactococcus</taxon>
    </lineage>
</organism>
<keyword evidence="2 3" id="KW-0663">Pyridoxal phosphate</keyword>
<gene>
    <name evidence="4" type="ORF">JCM5805K_1411</name>
</gene>
<dbReference type="GO" id="GO:0030170">
    <property type="term" value="F:pyridoxal phosphate binding"/>
    <property type="evidence" value="ECO:0007669"/>
    <property type="project" value="TreeGrafter"/>
</dbReference>
<dbReference type="PANTHER" id="PTHR30244">
    <property type="entry name" value="TRANSAMINASE"/>
    <property type="match status" value="1"/>
</dbReference>
<dbReference type="Pfam" id="PF01041">
    <property type="entry name" value="DegT_DnrJ_EryC1"/>
    <property type="match status" value="1"/>
</dbReference>
<reference evidence="4 5" key="1">
    <citation type="submission" date="2015-01" db="EMBL/GenBank/DDBJ databases">
        <title>Lactococcus lactis subsp.lactis JCM 5805 whole genome shotgun sequence.</title>
        <authorList>
            <person name="Fujii T."/>
            <person name="Tomita Y."/>
            <person name="Ikushima S."/>
            <person name="Fujiwara D."/>
        </authorList>
    </citation>
    <scope>NUCLEOTIDE SEQUENCE [LARGE SCALE GENOMIC DNA]</scope>
    <source>
        <strain evidence="4 5">JCM 5805</strain>
    </source>
</reference>
<dbReference type="PANTHER" id="PTHR30244:SF34">
    <property type="entry name" value="DTDP-4-AMINO-4,6-DIDEOXYGALACTOSE TRANSAMINASE"/>
    <property type="match status" value="1"/>
</dbReference>
<evidence type="ECO:0000256" key="1">
    <source>
        <dbReference type="PIRSR" id="PIRSR000390-1"/>
    </source>
</evidence>
<dbReference type="InterPro" id="IPR015422">
    <property type="entry name" value="PyrdxlP-dep_Trfase_small"/>
</dbReference>
<dbReference type="InterPro" id="IPR015421">
    <property type="entry name" value="PyrdxlP-dep_Trfase_major"/>
</dbReference>
<dbReference type="Gene3D" id="3.40.640.10">
    <property type="entry name" value="Type I PLP-dependent aspartate aminotransferase-like (Major domain)"/>
    <property type="match status" value="1"/>
</dbReference>
<dbReference type="InterPro" id="IPR015424">
    <property type="entry name" value="PyrdxlP-dep_Trfase"/>
</dbReference>
<dbReference type="AlphaFoldDB" id="A0A0B8QKD8"/>
<dbReference type="SUPFAM" id="SSF53383">
    <property type="entry name" value="PLP-dependent transferases"/>
    <property type="match status" value="1"/>
</dbReference>
<feature type="active site" description="Proton acceptor" evidence="1">
    <location>
        <position position="213"/>
    </location>
</feature>
<dbReference type="EMBL" id="BBSI01000022">
    <property type="protein sequence ID" value="GAM80300.1"/>
    <property type="molecule type" value="Genomic_DNA"/>
</dbReference>
<name>A0A0B8QKD8_LACLL</name>
<feature type="modified residue" description="N6-(pyridoxal phosphate)lysine" evidence="2">
    <location>
        <position position="213"/>
    </location>
</feature>
<evidence type="ECO:0000313" key="4">
    <source>
        <dbReference type="EMBL" id="GAM80300.1"/>
    </source>
</evidence>
<accession>A0A0B8QKD8</accession>
<evidence type="ECO:0000256" key="3">
    <source>
        <dbReference type="RuleBase" id="RU004508"/>
    </source>
</evidence>
<comment type="similarity">
    <text evidence="3">Belongs to the DegT/DnrJ/EryC1 family.</text>
</comment>
<proteinExistence type="inferred from homology"/>
<evidence type="ECO:0000256" key="2">
    <source>
        <dbReference type="PIRSR" id="PIRSR000390-2"/>
    </source>
</evidence>
<dbReference type="GO" id="GO:0008483">
    <property type="term" value="F:transaminase activity"/>
    <property type="evidence" value="ECO:0007669"/>
    <property type="project" value="TreeGrafter"/>
</dbReference>